<dbReference type="Gene3D" id="3.40.50.720">
    <property type="entry name" value="NAD(P)-binding Rossmann-like Domain"/>
    <property type="match status" value="1"/>
</dbReference>
<protein>
    <recommendedName>
        <fullName evidence="3">Oxidoreductase/dehydrogenase Rossmann-like domain-containing protein</fullName>
    </recommendedName>
</protein>
<comment type="caution">
    <text evidence="1">The sequence shown here is derived from an EMBL/GenBank/DDBJ whole genome shotgun (WGS) entry which is preliminary data.</text>
</comment>
<dbReference type="Proteomes" id="UP001183619">
    <property type="component" value="Unassembled WGS sequence"/>
</dbReference>
<evidence type="ECO:0008006" key="3">
    <source>
        <dbReference type="Google" id="ProtNLM"/>
    </source>
</evidence>
<evidence type="ECO:0000313" key="1">
    <source>
        <dbReference type="EMBL" id="MDR7353846.1"/>
    </source>
</evidence>
<reference evidence="1 2" key="1">
    <citation type="submission" date="2023-07" db="EMBL/GenBank/DDBJ databases">
        <title>Sequencing the genomes of 1000 actinobacteria strains.</title>
        <authorList>
            <person name="Klenk H.-P."/>
        </authorList>
    </citation>
    <scope>NUCLEOTIDE SEQUENCE [LARGE SCALE GENOMIC DNA]</scope>
    <source>
        <strain evidence="1 2">DSM 44508</strain>
    </source>
</reference>
<sequence length="186" mass="19861">MSVNPPQLRFCVVGHSFLTSDLLQAGHVQVTLNDAPEMVILGVTDSVVEQQLEALADVLRPNTIVLNHCLALAPEVSGCLDIAVLPQQRGCAVCTFDELGAVVAELLLQPLGVPVTQVAAEDWPQTQALVAWWLVFSAVADEQARGLCEFFAPALRDVRTIAAVEKLMGGGKLYRLGVDFLDGVSG</sequence>
<accession>A0ABU2B6D9</accession>
<gene>
    <name evidence="1" type="ORF">J2S37_000384</name>
</gene>
<organism evidence="1 2">
    <name type="scientific">Corynebacterium felinum</name>
    <dbReference type="NCBI Taxonomy" id="131318"/>
    <lineage>
        <taxon>Bacteria</taxon>
        <taxon>Bacillati</taxon>
        <taxon>Actinomycetota</taxon>
        <taxon>Actinomycetes</taxon>
        <taxon>Mycobacteriales</taxon>
        <taxon>Corynebacteriaceae</taxon>
        <taxon>Corynebacterium</taxon>
    </lineage>
</organism>
<keyword evidence="2" id="KW-1185">Reference proteome</keyword>
<proteinExistence type="predicted"/>
<dbReference type="RefSeq" id="WP_277103782.1">
    <property type="nucleotide sequence ID" value="NZ_BAAAJS010000014.1"/>
</dbReference>
<evidence type="ECO:0000313" key="2">
    <source>
        <dbReference type="Proteomes" id="UP001183619"/>
    </source>
</evidence>
<dbReference type="EMBL" id="JAVDYF010000001">
    <property type="protein sequence ID" value="MDR7353846.1"/>
    <property type="molecule type" value="Genomic_DNA"/>
</dbReference>
<name>A0ABU2B6D9_9CORY</name>